<dbReference type="Proteomes" id="UP000499080">
    <property type="component" value="Unassembled WGS sequence"/>
</dbReference>
<evidence type="ECO:0000313" key="1">
    <source>
        <dbReference type="EMBL" id="GBL72202.1"/>
    </source>
</evidence>
<protein>
    <recommendedName>
        <fullName evidence="3">Reverse transcriptase zinc-binding domain-containing protein</fullName>
    </recommendedName>
</protein>
<keyword evidence="2" id="KW-1185">Reference proteome</keyword>
<proteinExistence type="predicted"/>
<sequence>MDVVIFCVKATQEDGLPVSYESIFAGHGIFQTYQNKFFGKSEKCNCGADKRDAKHLLLECGLWKHEREALRLDWKAPLKIHLLHPSFQNFSRIVPHKLLTLEFWNV</sequence>
<accession>A0A4Y1ZXI6</accession>
<evidence type="ECO:0008006" key="3">
    <source>
        <dbReference type="Google" id="ProtNLM"/>
    </source>
</evidence>
<dbReference type="AlphaFoldDB" id="A0A4Y1ZXI6"/>
<comment type="caution">
    <text evidence="1">The sequence shown here is derived from an EMBL/GenBank/DDBJ whole genome shotgun (WGS) entry which is preliminary data.</text>
</comment>
<name>A0A4Y1ZXI6_ARAVE</name>
<organism evidence="1 2">
    <name type="scientific">Araneus ventricosus</name>
    <name type="common">Orbweaver spider</name>
    <name type="synonym">Epeira ventricosa</name>
    <dbReference type="NCBI Taxonomy" id="182803"/>
    <lineage>
        <taxon>Eukaryota</taxon>
        <taxon>Metazoa</taxon>
        <taxon>Ecdysozoa</taxon>
        <taxon>Arthropoda</taxon>
        <taxon>Chelicerata</taxon>
        <taxon>Arachnida</taxon>
        <taxon>Araneae</taxon>
        <taxon>Araneomorphae</taxon>
        <taxon>Entelegynae</taxon>
        <taxon>Araneoidea</taxon>
        <taxon>Araneidae</taxon>
        <taxon>Araneus</taxon>
    </lineage>
</organism>
<dbReference type="EMBL" id="BGPR01000001">
    <property type="protein sequence ID" value="GBL72202.1"/>
    <property type="molecule type" value="Genomic_DNA"/>
</dbReference>
<reference evidence="1 2" key="1">
    <citation type="journal article" date="2019" name="Sci. Rep.">
        <title>Orb-weaving spider Araneus ventricosus genome elucidates the spidroin gene catalogue.</title>
        <authorList>
            <person name="Kono N."/>
            <person name="Nakamura H."/>
            <person name="Ohtoshi R."/>
            <person name="Moran D.A.P."/>
            <person name="Shinohara A."/>
            <person name="Yoshida Y."/>
            <person name="Fujiwara M."/>
            <person name="Mori M."/>
            <person name="Tomita M."/>
            <person name="Arakawa K."/>
        </authorList>
    </citation>
    <scope>NUCLEOTIDE SEQUENCE [LARGE SCALE GENOMIC DNA]</scope>
</reference>
<gene>
    <name evidence="1" type="ORF">AVEN_115181_1</name>
</gene>
<evidence type="ECO:0000313" key="2">
    <source>
        <dbReference type="Proteomes" id="UP000499080"/>
    </source>
</evidence>